<dbReference type="Pfam" id="PF23079">
    <property type="entry name" value="HTH_NOL4_2nd"/>
    <property type="match status" value="1"/>
</dbReference>
<gene>
    <name evidence="3" type="ORF">DEA37_0001126</name>
</gene>
<evidence type="ECO:0000256" key="1">
    <source>
        <dbReference type="SAM" id="MobiDB-lite"/>
    </source>
</evidence>
<comment type="caution">
    <text evidence="3">The sequence shown here is derived from an EMBL/GenBank/DDBJ whole genome shotgun (WGS) entry which is preliminary data.</text>
</comment>
<dbReference type="InterPro" id="IPR056549">
    <property type="entry name" value="HTH_NOL4"/>
</dbReference>
<reference evidence="3 4" key="1">
    <citation type="journal article" date="2019" name="Gigascience">
        <title>Whole-genome sequence of the oriental lung fluke Paragonimus westermani.</title>
        <authorList>
            <person name="Oey H."/>
            <person name="Zakrzewski M."/>
            <person name="Narain K."/>
            <person name="Devi K.R."/>
            <person name="Agatsuma T."/>
            <person name="Nawaratna S."/>
            <person name="Gobert G.N."/>
            <person name="Jones M.K."/>
            <person name="Ragan M.A."/>
            <person name="McManus D.P."/>
            <person name="Krause L."/>
        </authorList>
    </citation>
    <scope>NUCLEOTIDE SEQUENCE [LARGE SCALE GENOMIC DNA]</scope>
    <source>
        <strain evidence="3 4">IND2009</strain>
    </source>
</reference>
<organism evidence="3 4">
    <name type="scientific">Paragonimus westermani</name>
    <dbReference type="NCBI Taxonomy" id="34504"/>
    <lineage>
        <taxon>Eukaryota</taxon>
        <taxon>Metazoa</taxon>
        <taxon>Spiralia</taxon>
        <taxon>Lophotrochozoa</taxon>
        <taxon>Platyhelminthes</taxon>
        <taxon>Trematoda</taxon>
        <taxon>Digenea</taxon>
        <taxon>Plagiorchiida</taxon>
        <taxon>Troglotremata</taxon>
        <taxon>Troglotrematidae</taxon>
        <taxon>Paragonimus</taxon>
    </lineage>
</organism>
<accession>A0A5J4NXN4</accession>
<name>A0A5J4NXN4_9TREM</name>
<evidence type="ECO:0000313" key="4">
    <source>
        <dbReference type="Proteomes" id="UP000324629"/>
    </source>
</evidence>
<feature type="domain" description="Nucleolar protein 4 helical" evidence="2">
    <location>
        <begin position="134"/>
        <end position="223"/>
    </location>
</feature>
<keyword evidence="4" id="KW-1185">Reference proteome</keyword>
<sequence length="350" mass="39912">AQLLRRSIELRGVHMHTHIKQSKHRSNHWVGDSTVWLANLNPEGMSGVESDMRASDSELHLQTENGWSVKQHKTSNSHKEQDEYSGNQSPILENAPRTPESIPYNGLIDALNDSEPTRLQEMCDEQFERKHYSEREITYNLLLRKLVDEFMDRTVTFSHQPKFALSSLQSVLVRNFPEFGESFHRERICAYLKACRRNAKKKHGEPCVRISARYLSAGIATRIAEQIYEHEKVNLSRELEYHRLLVNRTKDTSLVNSNTQYISSNQVPVIVNPVPLACKPCNRMAPDTNSLTAKSLRPPIRSTGDELITQSPGITELTMARLLSQTAEFLLIMADRLETGQCCFSDPANL</sequence>
<dbReference type="EMBL" id="QNGE01000456">
    <property type="protein sequence ID" value="KAA3680396.1"/>
    <property type="molecule type" value="Genomic_DNA"/>
</dbReference>
<evidence type="ECO:0000259" key="2">
    <source>
        <dbReference type="Pfam" id="PF23079"/>
    </source>
</evidence>
<evidence type="ECO:0000313" key="3">
    <source>
        <dbReference type="EMBL" id="KAA3680396.1"/>
    </source>
</evidence>
<protein>
    <recommendedName>
        <fullName evidence="2">Nucleolar protein 4 helical domain-containing protein</fullName>
    </recommendedName>
</protein>
<feature type="non-terminal residue" evidence="3">
    <location>
        <position position="1"/>
    </location>
</feature>
<feature type="region of interest" description="Disordered" evidence="1">
    <location>
        <begin position="64"/>
        <end position="99"/>
    </location>
</feature>
<proteinExistence type="predicted"/>
<dbReference type="AlphaFoldDB" id="A0A5J4NXN4"/>
<dbReference type="Proteomes" id="UP000324629">
    <property type="component" value="Unassembled WGS sequence"/>
</dbReference>